<evidence type="ECO:0000313" key="1">
    <source>
        <dbReference type="EMBL" id="MBM7644834.1"/>
    </source>
</evidence>
<evidence type="ECO:0000313" key="2">
    <source>
        <dbReference type="Proteomes" id="UP000808914"/>
    </source>
</evidence>
<sequence length="29" mass="3379">MSYVNYGKIQDKFKVNSIQKQTNKKDATT</sequence>
<dbReference type="Proteomes" id="UP000808914">
    <property type="component" value="Unassembled WGS sequence"/>
</dbReference>
<protein>
    <submittedName>
        <fullName evidence="1">Uncharacterized protein</fullName>
    </submittedName>
</protein>
<name>A0ABS2PXQ7_9BACL</name>
<accession>A0ABS2PXQ7</accession>
<comment type="caution">
    <text evidence="1">The sequence shown here is derived from an EMBL/GenBank/DDBJ whole genome shotgun (WGS) entry which is preliminary data.</text>
</comment>
<proteinExistence type="predicted"/>
<organism evidence="1 2">
    <name type="scientific">Scopulibacillus daqui</name>
    <dbReference type="NCBI Taxonomy" id="1469162"/>
    <lineage>
        <taxon>Bacteria</taxon>
        <taxon>Bacillati</taxon>
        <taxon>Bacillota</taxon>
        <taxon>Bacilli</taxon>
        <taxon>Bacillales</taxon>
        <taxon>Sporolactobacillaceae</taxon>
        <taxon>Scopulibacillus</taxon>
    </lineage>
</organism>
<reference evidence="1 2" key="1">
    <citation type="submission" date="2021-01" db="EMBL/GenBank/DDBJ databases">
        <title>Genomic Encyclopedia of Type Strains, Phase IV (KMG-IV): sequencing the most valuable type-strain genomes for metagenomic binning, comparative biology and taxonomic classification.</title>
        <authorList>
            <person name="Goeker M."/>
        </authorList>
    </citation>
    <scope>NUCLEOTIDE SEQUENCE [LARGE SCALE GENOMIC DNA]</scope>
    <source>
        <strain evidence="1 2">DSM 28236</strain>
    </source>
</reference>
<keyword evidence="2" id="KW-1185">Reference proteome</keyword>
<gene>
    <name evidence="1" type="ORF">JOD45_001041</name>
</gene>
<dbReference type="EMBL" id="JAFBER010000004">
    <property type="protein sequence ID" value="MBM7644834.1"/>
    <property type="molecule type" value="Genomic_DNA"/>
</dbReference>